<dbReference type="EMBL" id="LR746274">
    <property type="protein sequence ID" value="CAA7405167.1"/>
    <property type="molecule type" value="Genomic_DNA"/>
</dbReference>
<feature type="region of interest" description="Disordered" evidence="1">
    <location>
        <begin position="237"/>
        <end position="256"/>
    </location>
</feature>
<dbReference type="Proteomes" id="UP000663760">
    <property type="component" value="Chromosome 11"/>
</dbReference>
<name>A0A7I8L578_SPIIN</name>
<protein>
    <submittedName>
        <fullName evidence="2">Uncharacterized protein</fullName>
    </submittedName>
</protein>
<feature type="compositionally biased region" description="Acidic residues" evidence="1">
    <location>
        <begin position="50"/>
        <end position="62"/>
    </location>
</feature>
<accession>A0A7I8L578</accession>
<keyword evidence="3" id="KW-1185">Reference proteome</keyword>
<reference evidence="2" key="1">
    <citation type="submission" date="2020-02" db="EMBL/GenBank/DDBJ databases">
        <authorList>
            <person name="Scholz U."/>
            <person name="Mascher M."/>
            <person name="Fiebig A."/>
        </authorList>
    </citation>
    <scope>NUCLEOTIDE SEQUENCE</scope>
</reference>
<feature type="compositionally biased region" description="Basic and acidic residues" evidence="1">
    <location>
        <begin position="110"/>
        <end position="137"/>
    </location>
</feature>
<feature type="region of interest" description="Disordered" evidence="1">
    <location>
        <begin position="179"/>
        <end position="217"/>
    </location>
</feature>
<dbReference type="AlphaFoldDB" id="A0A7I8L578"/>
<sequence length="256" mass="27485">MGCGYSKLEPDEERGDGLPPSRLRSEDPGGATRRRAPSAAPATSGILVPQEEEDAESFTAEEEISHGAGVCPPPAESRRPPRCPPPMMMRSRESGGAGSEEKDEGEGEEGGGKRRSVAEERGERKRKDSAEREEGEGVSRSASLLSHEDGDLPGSPSFRFYFTAVPIRDSADDEEYLIPAEKTSRKEMHSRLGRKDSTDSRASEEGDGRAPKRFRGRGLKVLTKGTGSVYALFKVRSSYGGGGANNSSSLVPEKVA</sequence>
<evidence type="ECO:0000256" key="1">
    <source>
        <dbReference type="SAM" id="MobiDB-lite"/>
    </source>
</evidence>
<feature type="compositionally biased region" description="Basic and acidic residues" evidence="1">
    <location>
        <begin position="182"/>
        <end position="210"/>
    </location>
</feature>
<feature type="region of interest" description="Disordered" evidence="1">
    <location>
        <begin position="1"/>
        <end position="158"/>
    </location>
</feature>
<evidence type="ECO:0000313" key="2">
    <source>
        <dbReference type="EMBL" id="CAA7405167.1"/>
    </source>
</evidence>
<gene>
    <name evidence="2" type="ORF">SI8410_11015845</name>
</gene>
<evidence type="ECO:0000313" key="3">
    <source>
        <dbReference type="Proteomes" id="UP000663760"/>
    </source>
</evidence>
<organism evidence="2 3">
    <name type="scientific">Spirodela intermedia</name>
    <name type="common">Intermediate duckweed</name>
    <dbReference type="NCBI Taxonomy" id="51605"/>
    <lineage>
        <taxon>Eukaryota</taxon>
        <taxon>Viridiplantae</taxon>
        <taxon>Streptophyta</taxon>
        <taxon>Embryophyta</taxon>
        <taxon>Tracheophyta</taxon>
        <taxon>Spermatophyta</taxon>
        <taxon>Magnoliopsida</taxon>
        <taxon>Liliopsida</taxon>
        <taxon>Araceae</taxon>
        <taxon>Lemnoideae</taxon>
        <taxon>Spirodela</taxon>
    </lineage>
</organism>
<proteinExistence type="predicted"/>